<accession>A0A512E056</accession>
<dbReference type="OrthoDB" id="461984at2"/>
<dbReference type="Proteomes" id="UP000321523">
    <property type="component" value="Unassembled WGS sequence"/>
</dbReference>
<dbReference type="Gene3D" id="1.10.260.40">
    <property type="entry name" value="lambda repressor-like DNA-binding domains"/>
    <property type="match status" value="1"/>
</dbReference>
<dbReference type="AlphaFoldDB" id="A0A512E056"/>
<evidence type="ECO:0000313" key="7">
    <source>
        <dbReference type="Proteomes" id="UP000321523"/>
    </source>
</evidence>
<feature type="region of interest" description="Disordered" evidence="4">
    <location>
        <begin position="1"/>
        <end position="27"/>
    </location>
</feature>
<dbReference type="Pfam" id="PF01381">
    <property type="entry name" value="HTH_3"/>
    <property type="match status" value="1"/>
</dbReference>
<dbReference type="CDD" id="cd00093">
    <property type="entry name" value="HTH_XRE"/>
    <property type="match status" value="1"/>
</dbReference>
<feature type="domain" description="HTH cro/C1-type" evidence="5">
    <location>
        <begin position="58"/>
        <end position="92"/>
    </location>
</feature>
<keyword evidence="7" id="KW-1185">Reference proteome</keyword>
<evidence type="ECO:0000256" key="3">
    <source>
        <dbReference type="ARBA" id="ARBA00023163"/>
    </source>
</evidence>
<evidence type="ECO:0000313" key="6">
    <source>
        <dbReference type="EMBL" id="GEO42116.1"/>
    </source>
</evidence>
<evidence type="ECO:0000256" key="2">
    <source>
        <dbReference type="ARBA" id="ARBA00023125"/>
    </source>
</evidence>
<dbReference type="PANTHER" id="PTHR36511">
    <property type="entry name" value="MERR FAMILY BACTERIAL REGULATORY PROTEIN"/>
    <property type="match status" value="1"/>
</dbReference>
<keyword evidence="1" id="KW-0805">Transcription regulation</keyword>
<comment type="caution">
    <text evidence="6">The sequence shown here is derived from an EMBL/GenBank/DDBJ whole genome shotgun (WGS) entry which is preliminary data.</text>
</comment>
<evidence type="ECO:0000259" key="5">
    <source>
        <dbReference type="Pfam" id="PF01381"/>
    </source>
</evidence>
<reference evidence="6 7" key="1">
    <citation type="submission" date="2019-07" db="EMBL/GenBank/DDBJ databases">
        <title>Whole genome shotgun sequence of Skermanella aerolata NBRC 106429.</title>
        <authorList>
            <person name="Hosoyama A."/>
            <person name="Uohara A."/>
            <person name="Ohji S."/>
            <person name="Ichikawa N."/>
        </authorList>
    </citation>
    <scope>NUCLEOTIDE SEQUENCE [LARGE SCALE GENOMIC DNA]</scope>
    <source>
        <strain evidence="6 7">NBRC 106429</strain>
    </source>
</reference>
<dbReference type="InterPro" id="IPR010982">
    <property type="entry name" value="Lambda_DNA-bd_dom_sf"/>
</dbReference>
<evidence type="ECO:0000256" key="4">
    <source>
        <dbReference type="SAM" id="MobiDB-lite"/>
    </source>
</evidence>
<organism evidence="6 7">
    <name type="scientific">Skermanella aerolata</name>
    <dbReference type="NCBI Taxonomy" id="393310"/>
    <lineage>
        <taxon>Bacteria</taxon>
        <taxon>Pseudomonadati</taxon>
        <taxon>Pseudomonadota</taxon>
        <taxon>Alphaproteobacteria</taxon>
        <taxon>Rhodospirillales</taxon>
        <taxon>Azospirillaceae</taxon>
        <taxon>Skermanella</taxon>
    </lineage>
</organism>
<name>A0A512E056_9PROT</name>
<gene>
    <name evidence="6" type="ORF">SAE02_62640</name>
</gene>
<sequence length="117" mass="13576">MPRSFLEDIENARPENPERLASTTEEEIQRQIAEDGGFDIGEIDPVRLTARRSYPDPRQLRHQLNMTQEEFARAFGLNIWTLRDWEQHKAEPEGPARTLLRVIAQNPEVVRRAVDAT</sequence>
<dbReference type="SUPFAM" id="SSF47413">
    <property type="entry name" value="lambda repressor-like DNA-binding domains"/>
    <property type="match status" value="1"/>
</dbReference>
<dbReference type="InterPro" id="IPR001387">
    <property type="entry name" value="Cro/C1-type_HTH"/>
</dbReference>
<proteinExistence type="predicted"/>
<evidence type="ECO:0000256" key="1">
    <source>
        <dbReference type="ARBA" id="ARBA00023015"/>
    </source>
</evidence>
<dbReference type="InterPro" id="IPR052359">
    <property type="entry name" value="HTH-type_reg/antitoxin"/>
</dbReference>
<keyword evidence="3" id="KW-0804">Transcription</keyword>
<dbReference type="RefSeq" id="WP_052832426.1">
    <property type="nucleotide sequence ID" value="NZ_BJYZ01000036.1"/>
</dbReference>
<keyword evidence="2" id="KW-0238">DNA-binding</keyword>
<dbReference type="EMBL" id="BJYZ01000036">
    <property type="protein sequence ID" value="GEO42116.1"/>
    <property type="molecule type" value="Genomic_DNA"/>
</dbReference>
<protein>
    <submittedName>
        <fullName evidence="6">Transcriptional regulator</fullName>
    </submittedName>
</protein>
<dbReference type="GO" id="GO:0003677">
    <property type="term" value="F:DNA binding"/>
    <property type="evidence" value="ECO:0007669"/>
    <property type="project" value="UniProtKB-KW"/>
</dbReference>
<dbReference type="PANTHER" id="PTHR36511:SF4">
    <property type="entry name" value="ANTITOXIN MQSA"/>
    <property type="match status" value="1"/>
</dbReference>